<dbReference type="KEGG" id="bsol:FSW04_07275"/>
<accession>A0A5B8U336</accession>
<organism evidence="3 4">
    <name type="scientific">Baekduia soli</name>
    <dbReference type="NCBI Taxonomy" id="496014"/>
    <lineage>
        <taxon>Bacteria</taxon>
        <taxon>Bacillati</taxon>
        <taxon>Actinomycetota</taxon>
        <taxon>Thermoleophilia</taxon>
        <taxon>Solirubrobacterales</taxon>
        <taxon>Baekduiaceae</taxon>
        <taxon>Baekduia</taxon>
    </lineage>
</organism>
<dbReference type="Pfam" id="PF07905">
    <property type="entry name" value="PucR"/>
    <property type="match status" value="1"/>
</dbReference>
<evidence type="ECO:0000256" key="1">
    <source>
        <dbReference type="SAM" id="MobiDB-lite"/>
    </source>
</evidence>
<evidence type="ECO:0000313" key="3">
    <source>
        <dbReference type="EMBL" id="QEC47403.1"/>
    </source>
</evidence>
<protein>
    <recommendedName>
        <fullName evidence="2">Purine catabolism PurC-like domain-containing protein</fullName>
    </recommendedName>
</protein>
<keyword evidence="4" id="KW-1185">Reference proteome</keyword>
<gene>
    <name evidence="3" type="ORF">FSW04_07275</name>
</gene>
<evidence type="ECO:0000259" key="2">
    <source>
        <dbReference type="Pfam" id="PF07905"/>
    </source>
</evidence>
<dbReference type="Proteomes" id="UP000321805">
    <property type="component" value="Chromosome"/>
</dbReference>
<feature type="region of interest" description="Disordered" evidence="1">
    <location>
        <begin position="379"/>
        <end position="426"/>
    </location>
</feature>
<dbReference type="AlphaFoldDB" id="A0A5B8U336"/>
<dbReference type="InterPro" id="IPR012914">
    <property type="entry name" value="PucR_dom"/>
</dbReference>
<evidence type="ECO:0000313" key="4">
    <source>
        <dbReference type="Proteomes" id="UP000321805"/>
    </source>
</evidence>
<reference evidence="3 4" key="1">
    <citation type="journal article" date="2018" name="J. Microbiol.">
        <title>Baekduia soli gen. nov., sp. nov., a novel bacterium isolated from the soil of Baekdu Mountain and proposal of a novel family name, Baekduiaceae fam. nov.</title>
        <authorList>
            <person name="An D.S."/>
            <person name="Siddiqi M.Z."/>
            <person name="Kim K.H."/>
            <person name="Yu H.S."/>
            <person name="Im W.T."/>
        </authorList>
    </citation>
    <scope>NUCLEOTIDE SEQUENCE [LARGE SCALE GENOMIC DNA]</scope>
    <source>
        <strain evidence="3 4">BR7-21</strain>
    </source>
</reference>
<sequence>MDRLTLRDLLAQESLDLRLRTPETDAALATVVMGAHGTEALHPVPWMQKDWALLITGVRLVDRPDLQRALVGELADGGLAALGFGVGIDFETVPEALVDAAQERGFPVFEIPLRTPFREIIAFVNRSLLSTDLHTMRRLTSMREFLLDALQHPEAAETVVGRVGSLLDGTAVLFSRDGRAEHATGPLAPEGLWACVQAAERDAPVPEVGGVVPAVVPVRHGGRVQGWLVVAGRRTAASDRFTRPLVETAGIVLAGLAGLQHLTRDLERAAQAAFVDDLLALGEAEETIWAHRAAGLGLGLGATPLRGVVLVPAPAAAPGAAERLLTELEAALEPAPGLRAVLAVREGTVVGLVEGETEALAARLAELAGAGGPIAPRSAWAGPWPPWPPRARRCATPGPRPTWPAARDPAARPCAGSRTSTSSRGR</sequence>
<feature type="compositionally biased region" description="Low complexity" evidence="1">
    <location>
        <begin position="403"/>
        <end position="426"/>
    </location>
</feature>
<proteinExistence type="predicted"/>
<name>A0A5B8U336_9ACTN</name>
<dbReference type="OrthoDB" id="3170447at2"/>
<dbReference type="RefSeq" id="WP_146917815.1">
    <property type="nucleotide sequence ID" value="NZ_CP042430.1"/>
</dbReference>
<dbReference type="EMBL" id="CP042430">
    <property type="protein sequence ID" value="QEC47403.1"/>
    <property type="molecule type" value="Genomic_DNA"/>
</dbReference>
<feature type="domain" description="Purine catabolism PurC-like" evidence="2">
    <location>
        <begin position="8"/>
        <end position="126"/>
    </location>
</feature>